<sequence>METLMRPALYGAEHRIYKLGTKHKIVDLPVDITGRICENTDRLAVNISFPRVVEGDLIAIMDAGAYGYAMSNQYNTRPRSAEILVNGDEYHLIRSRETIEDIFQNCNI</sequence>
<dbReference type="Pfam" id="PF00278">
    <property type="entry name" value="Orn_DAP_Arg_deC"/>
    <property type="match status" value="1"/>
</dbReference>
<comment type="cofactor">
    <cofactor evidence="1">
        <name>pyridoxal 5'-phosphate</name>
        <dbReference type="ChEBI" id="CHEBI:597326"/>
    </cofactor>
</comment>
<evidence type="ECO:0000256" key="2">
    <source>
        <dbReference type="ARBA" id="ARBA00022898"/>
    </source>
</evidence>
<dbReference type="GO" id="GO:0009089">
    <property type="term" value="P:lysine biosynthetic process via diaminopimelate"/>
    <property type="evidence" value="ECO:0007669"/>
    <property type="project" value="TreeGrafter"/>
</dbReference>
<feature type="domain" description="Orn/DAP/Arg decarboxylase 2 C-terminal" evidence="3">
    <location>
        <begin position="1"/>
        <end position="64"/>
    </location>
</feature>
<proteinExistence type="predicted"/>
<evidence type="ECO:0000259" key="3">
    <source>
        <dbReference type="Pfam" id="PF00278"/>
    </source>
</evidence>
<dbReference type="AlphaFoldDB" id="A0A381U173"/>
<evidence type="ECO:0000256" key="1">
    <source>
        <dbReference type="ARBA" id="ARBA00001933"/>
    </source>
</evidence>
<evidence type="ECO:0000313" key="4">
    <source>
        <dbReference type="EMBL" id="SVA21996.1"/>
    </source>
</evidence>
<dbReference type="PANTHER" id="PTHR43727">
    <property type="entry name" value="DIAMINOPIMELATE DECARBOXYLASE"/>
    <property type="match status" value="1"/>
</dbReference>
<reference evidence="4" key="1">
    <citation type="submission" date="2018-05" db="EMBL/GenBank/DDBJ databases">
        <authorList>
            <person name="Lanie J.A."/>
            <person name="Ng W.-L."/>
            <person name="Kazmierczak K.M."/>
            <person name="Andrzejewski T.M."/>
            <person name="Davidsen T.M."/>
            <person name="Wayne K.J."/>
            <person name="Tettelin H."/>
            <person name="Glass J.I."/>
            <person name="Rusch D."/>
            <person name="Podicherti R."/>
            <person name="Tsui H.-C.T."/>
            <person name="Winkler M.E."/>
        </authorList>
    </citation>
    <scope>NUCLEOTIDE SEQUENCE</scope>
</reference>
<name>A0A381U173_9ZZZZ</name>
<dbReference type="SUPFAM" id="SSF50621">
    <property type="entry name" value="Alanine racemase C-terminal domain-like"/>
    <property type="match status" value="1"/>
</dbReference>
<organism evidence="4">
    <name type="scientific">marine metagenome</name>
    <dbReference type="NCBI Taxonomy" id="408172"/>
    <lineage>
        <taxon>unclassified sequences</taxon>
        <taxon>metagenomes</taxon>
        <taxon>ecological metagenomes</taxon>
    </lineage>
</organism>
<dbReference type="InterPro" id="IPR022643">
    <property type="entry name" value="De-COase2_C"/>
</dbReference>
<dbReference type="GO" id="GO:0008836">
    <property type="term" value="F:diaminopimelate decarboxylase activity"/>
    <property type="evidence" value="ECO:0007669"/>
    <property type="project" value="TreeGrafter"/>
</dbReference>
<dbReference type="InterPro" id="IPR009006">
    <property type="entry name" value="Ala_racemase/Decarboxylase_C"/>
</dbReference>
<accession>A0A381U173</accession>
<dbReference type="EMBL" id="UINC01005544">
    <property type="protein sequence ID" value="SVA21996.1"/>
    <property type="molecule type" value="Genomic_DNA"/>
</dbReference>
<protein>
    <recommendedName>
        <fullName evidence="3">Orn/DAP/Arg decarboxylase 2 C-terminal domain-containing protein</fullName>
    </recommendedName>
</protein>
<dbReference type="Gene3D" id="2.40.37.10">
    <property type="entry name" value="Lyase, Ornithine Decarboxylase, Chain A, domain 1"/>
    <property type="match status" value="1"/>
</dbReference>
<dbReference type="PANTHER" id="PTHR43727:SF2">
    <property type="entry name" value="GROUP IV DECARBOXYLASE"/>
    <property type="match status" value="1"/>
</dbReference>
<gene>
    <name evidence="4" type="ORF">METZ01_LOCUS74850</name>
</gene>
<keyword evidence="2" id="KW-0663">Pyridoxal phosphate</keyword>